<evidence type="ECO:0000256" key="1">
    <source>
        <dbReference type="SAM" id="MobiDB-lite"/>
    </source>
</evidence>
<protein>
    <submittedName>
        <fullName evidence="2">Uncharacterized protein</fullName>
    </submittedName>
</protein>
<name>K9H599_9PROT</name>
<sequence>MASLSLGSLSLSGRGRRKYVLTIGEDCAVLTLYSGKTVKNAWIVPAEAAEGGAEIESVLRQDPKTPVALLADTFEQIYRDEPVPKVGRMDQAKVTRRHAAVATPGDIWKAAMPQGRDPRGKKLFYLFCGLPRSEHVSAWVRLYEGLRNPKAGIHLLPLESLSLMNALFEAEAKARGGVRWRIMTTMNVSGGLRQIVAKQGRMMLTRLTPAPPEDMPADEAAAMMVRDFRQTLTYVKRMGYREGDALDLALIVDPDLAEALTAQQWEAESVNVTTPHAVGERLGLGSVGKPEQPYGDVLHAAWFARKAKPALTLARPSEQKSELGQLGEALAPLGAAAAIGGVAFYAYSAGTALWDTHQRIERLEIALPAAQSRLQAVQSEHAALPYDAQVMRDTLALADTMAGADRAVVPFLRAVDAGLQNRAHVVRLELENGAVTQVQAENQGGGGRGGGGGGGSGQVGRGAPKGDGLWARLEMVLDDPATAEDALVLSARIMQDLAAALPDAQVVLVRPPVAVLPDQTLSASVRMDTLHGTARTVAGPAADGSPAAAGGQAEAGFTMRVEISRGAAS</sequence>
<dbReference type="OrthoDB" id="7165147at2"/>
<feature type="region of interest" description="Disordered" evidence="1">
    <location>
        <begin position="440"/>
        <end position="463"/>
    </location>
</feature>
<dbReference type="RefSeq" id="WP_009539515.1">
    <property type="nucleotide sequence ID" value="NZ_ANHY01000004.1"/>
</dbReference>
<comment type="caution">
    <text evidence="2">The sequence shown here is derived from an EMBL/GenBank/DDBJ whole genome shotgun (WGS) entry which is preliminary data.</text>
</comment>
<organism evidence="2 3">
    <name type="scientific">Caenispirillum salinarum AK4</name>
    <dbReference type="NCBI Taxonomy" id="1238182"/>
    <lineage>
        <taxon>Bacteria</taxon>
        <taxon>Pseudomonadati</taxon>
        <taxon>Pseudomonadota</taxon>
        <taxon>Alphaproteobacteria</taxon>
        <taxon>Rhodospirillales</taxon>
        <taxon>Novispirillaceae</taxon>
        <taxon>Caenispirillum</taxon>
    </lineage>
</organism>
<gene>
    <name evidence="2" type="ORF">C882_3318</name>
</gene>
<dbReference type="Proteomes" id="UP000009881">
    <property type="component" value="Unassembled WGS sequence"/>
</dbReference>
<evidence type="ECO:0000313" key="2">
    <source>
        <dbReference type="EMBL" id="EKV32254.1"/>
    </source>
</evidence>
<evidence type="ECO:0000313" key="3">
    <source>
        <dbReference type="Proteomes" id="UP000009881"/>
    </source>
</evidence>
<reference evidence="2 3" key="1">
    <citation type="journal article" date="2013" name="Genome Announc.">
        <title>Draft Genome Sequence of an Alphaproteobacterium, Caenispirillum salinarum AK4(T), Isolated from a Solar Saltern.</title>
        <authorList>
            <person name="Khatri I."/>
            <person name="Singh A."/>
            <person name="Korpole S."/>
            <person name="Pinnaka A.K."/>
            <person name="Subramanian S."/>
        </authorList>
    </citation>
    <scope>NUCLEOTIDE SEQUENCE [LARGE SCALE GENOMIC DNA]</scope>
    <source>
        <strain evidence="2 3">AK4</strain>
    </source>
</reference>
<dbReference type="AlphaFoldDB" id="K9H599"/>
<dbReference type="STRING" id="1238182.C882_3318"/>
<feature type="compositionally biased region" description="Gly residues" evidence="1">
    <location>
        <begin position="443"/>
        <end position="463"/>
    </location>
</feature>
<accession>K9H599</accession>
<proteinExistence type="predicted"/>
<dbReference type="EMBL" id="ANHY01000004">
    <property type="protein sequence ID" value="EKV32254.1"/>
    <property type="molecule type" value="Genomic_DNA"/>
</dbReference>
<keyword evidence="3" id="KW-1185">Reference proteome</keyword>